<dbReference type="Pfam" id="PF00172">
    <property type="entry name" value="Zn_clus"/>
    <property type="match status" value="1"/>
</dbReference>
<sequence>MGKRNRACEECHRLKIKCDVSTSLHGACERCTRSNLDCVPAAPRLQRDRINQLEAEVQELRNALLDQSSDTTPSRSPGSLLEDHSPAIFSFLDRRIPLRKQRDLLCFFRAHVSVAWPVIRLSMDLNQIRVRSPILLLSILVYSTTQEMQGTELENHDELVRDTIRILGEEVIGRGQRSLELVQALLVAAFWNKSTRKGQQGSAYQIVQLAVDMAIDLGIAGFSLQPSPAAYFSRLEDTTSLEARRTWLACYVALSTSSVSMRRPNTVPWNGHHEECLLCLESVCDTSDIFFCQIVRVTKLIQEIFTQLHLYHLDTFVDGNDYSTHLTIETLKNKVDAWTAKLPPQFTASRTLKFWRHVAMVHVYEVLLHTRTNKSSFAAPFIPGRIPVKDFPMPANMIPPLSRALGALVYHCQAVVETVSDMEPGLVLSLPTFCFAPMVIYSLYVLVTALAASTSPANTYGQHLARTSFKVEQCALKLRRLTTSMQILDPTMSSWTTRFFDATGWLEEWYNDYATILQRYEAHMTLQ</sequence>
<keyword evidence="3" id="KW-0805">Transcription regulation</keyword>
<dbReference type="RefSeq" id="XP_013349399.1">
    <property type="nucleotide sequence ID" value="XM_013493945.1"/>
</dbReference>
<dbReference type="CDD" id="cd00067">
    <property type="entry name" value="GAL4"/>
    <property type="match status" value="1"/>
</dbReference>
<reference evidence="8 9" key="1">
    <citation type="journal article" date="2014" name="BMC Genomics">
        <title>Genome sequencing of four Aureobasidium pullulans varieties: biotechnological potential, stress tolerance, and description of new species.</title>
        <authorList>
            <person name="Gostin Ar C."/>
            <person name="Ohm R.A."/>
            <person name="Kogej T."/>
            <person name="Sonjak S."/>
            <person name="Turk M."/>
            <person name="Zajc J."/>
            <person name="Zalar P."/>
            <person name="Grube M."/>
            <person name="Sun H."/>
            <person name="Han J."/>
            <person name="Sharma A."/>
            <person name="Chiniquy J."/>
            <person name="Ngan C.Y."/>
            <person name="Lipzen A."/>
            <person name="Barry K."/>
            <person name="Grigoriev I.V."/>
            <person name="Gunde-Cimerman N."/>
        </authorList>
    </citation>
    <scope>NUCLEOTIDE SEQUENCE [LARGE SCALE GENOMIC DNA]</scope>
    <source>
        <strain evidence="8 9">EXF-2481</strain>
    </source>
</reference>
<keyword evidence="6" id="KW-0539">Nucleus</keyword>
<dbReference type="GO" id="GO:0000976">
    <property type="term" value="F:transcription cis-regulatory region binding"/>
    <property type="evidence" value="ECO:0007669"/>
    <property type="project" value="TreeGrafter"/>
</dbReference>
<keyword evidence="9" id="KW-1185">Reference proteome</keyword>
<name>A0A074Z3M4_AURSE</name>
<gene>
    <name evidence="8" type="ORF">AUEXF2481DRAFT_75921</name>
</gene>
<dbReference type="CDD" id="cd12148">
    <property type="entry name" value="fungal_TF_MHR"/>
    <property type="match status" value="1"/>
</dbReference>
<evidence type="ECO:0000256" key="5">
    <source>
        <dbReference type="ARBA" id="ARBA00023163"/>
    </source>
</evidence>
<dbReference type="InterPro" id="IPR001138">
    <property type="entry name" value="Zn2Cys6_DnaBD"/>
</dbReference>
<dbReference type="OrthoDB" id="3365636at2759"/>
<dbReference type="GO" id="GO:0000981">
    <property type="term" value="F:DNA-binding transcription factor activity, RNA polymerase II-specific"/>
    <property type="evidence" value="ECO:0007669"/>
    <property type="project" value="InterPro"/>
</dbReference>
<feature type="domain" description="Zn(2)-C6 fungal-type" evidence="7">
    <location>
        <begin position="7"/>
        <end position="39"/>
    </location>
</feature>
<protein>
    <recommendedName>
        <fullName evidence="7">Zn(2)-C6 fungal-type domain-containing protein</fullName>
    </recommendedName>
</protein>
<dbReference type="AlphaFoldDB" id="A0A074Z3M4"/>
<evidence type="ECO:0000256" key="4">
    <source>
        <dbReference type="ARBA" id="ARBA00023125"/>
    </source>
</evidence>
<dbReference type="InParanoid" id="A0A074Z3M4"/>
<evidence type="ECO:0000313" key="8">
    <source>
        <dbReference type="EMBL" id="KER00913.1"/>
    </source>
</evidence>
<evidence type="ECO:0000256" key="1">
    <source>
        <dbReference type="ARBA" id="ARBA00004123"/>
    </source>
</evidence>
<dbReference type="OMA" id="ACEACQA"/>
<dbReference type="GeneID" id="25371321"/>
<dbReference type="PANTHER" id="PTHR31845:SF39">
    <property type="entry name" value="TRANSCRIPTION FACTOR PBCR-RELATED"/>
    <property type="match status" value="1"/>
</dbReference>
<dbReference type="GO" id="GO:0006351">
    <property type="term" value="P:DNA-templated transcription"/>
    <property type="evidence" value="ECO:0007669"/>
    <property type="project" value="InterPro"/>
</dbReference>
<keyword evidence="4" id="KW-0238">DNA-binding</keyword>
<evidence type="ECO:0000256" key="6">
    <source>
        <dbReference type="ARBA" id="ARBA00023242"/>
    </source>
</evidence>
<evidence type="ECO:0000256" key="3">
    <source>
        <dbReference type="ARBA" id="ARBA00023015"/>
    </source>
</evidence>
<keyword evidence="5" id="KW-0804">Transcription</keyword>
<evidence type="ECO:0000259" key="7">
    <source>
        <dbReference type="PROSITE" id="PS50048"/>
    </source>
</evidence>
<dbReference type="Pfam" id="PF04082">
    <property type="entry name" value="Fungal_trans"/>
    <property type="match status" value="1"/>
</dbReference>
<dbReference type="InterPro" id="IPR051089">
    <property type="entry name" value="prtT"/>
</dbReference>
<dbReference type="HOGENOM" id="CLU_006524_0_2_1"/>
<proteinExistence type="predicted"/>
<evidence type="ECO:0000313" key="9">
    <source>
        <dbReference type="Proteomes" id="UP000030641"/>
    </source>
</evidence>
<comment type="subcellular location">
    <subcellularLocation>
        <location evidence="1">Nucleus</location>
    </subcellularLocation>
</comment>
<keyword evidence="2" id="KW-0479">Metal-binding</keyword>
<dbReference type="PROSITE" id="PS50048">
    <property type="entry name" value="ZN2_CY6_FUNGAL_2"/>
    <property type="match status" value="1"/>
</dbReference>
<dbReference type="GO" id="GO:0008270">
    <property type="term" value="F:zinc ion binding"/>
    <property type="evidence" value="ECO:0007669"/>
    <property type="project" value="InterPro"/>
</dbReference>
<dbReference type="STRING" id="1043005.A0A074Z3M4"/>
<dbReference type="EMBL" id="KL584749">
    <property type="protein sequence ID" value="KER00913.1"/>
    <property type="molecule type" value="Genomic_DNA"/>
</dbReference>
<dbReference type="InterPro" id="IPR036864">
    <property type="entry name" value="Zn2-C6_fun-type_DNA-bd_sf"/>
</dbReference>
<dbReference type="Gene3D" id="4.10.240.10">
    <property type="entry name" value="Zn(2)-C6 fungal-type DNA-binding domain"/>
    <property type="match status" value="1"/>
</dbReference>
<dbReference type="InterPro" id="IPR007219">
    <property type="entry name" value="XnlR_reg_dom"/>
</dbReference>
<dbReference type="GO" id="GO:0005634">
    <property type="term" value="C:nucleus"/>
    <property type="evidence" value="ECO:0007669"/>
    <property type="project" value="UniProtKB-SubCell"/>
</dbReference>
<dbReference type="Proteomes" id="UP000030641">
    <property type="component" value="Unassembled WGS sequence"/>
</dbReference>
<evidence type="ECO:0000256" key="2">
    <source>
        <dbReference type="ARBA" id="ARBA00022723"/>
    </source>
</evidence>
<dbReference type="PANTHER" id="PTHR31845">
    <property type="entry name" value="FINGER DOMAIN PROTEIN, PUTATIVE-RELATED"/>
    <property type="match status" value="1"/>
</dbReference>
<organism evidence="8 9">
    <name type="scientific">Aureobasidium subglaciale (strain EXF-2481)</name>
    <name type="common">Aureobasidium pullulans var. subglaciale</name>
    <dbReference type="NCBI Taxonomy" id="1043005"/>
    <lineage>
        <taxon>Eukaryota</taxon>
        <taxon>Fungi</taxon>
        <taxon>Dikarya</taxon>
        <taxon>Ascomycota</taxon>
        <taxon>Pezizomycotina</taxon>
        <taxon>Dothideomycetes</taxon>
        <taxon>Dothideomycetidae</taxon>
        <taxon>Dothideales</taxon>
        <taxon>Saccotheciaceae</taxon>
        <taxon>Aureobasidium</taxon>
    </lineage>
</organism>
<dbReference type="SUPFAM" id="SSF57701">
    <property type="entry name" value="Zn2/Cys6 DNA-binding domain"/>
    <property type="match status" value="1"/>
</dbReference>
<accession>A0A074Z3M4</accession>
<dbReference type="PROSITE" id="PS00463">
    <property type="entry name" value="ZN2_CY6_FUNGAL_1"/>
    <property type="match status" value="1"/>
</dbReference>
<dbReference type="SMART" id="SM00066">
    <property type="entry name" value="GAL4"/>
    <property type="match status" value="1"/>
</dbReference>